<gene>
    <name evidence="4" type="ORF">A2714_03645</name>
</gene>
<dbReference type="EMBL" id="MGGE01000035">
    <property type="protein sequence ID" value="OGM20748.1"/>
    <property type="molecule type" value="Genomic_DNA"/>
</dbReference>
<dbReference type="Pfam" id="PF08308">
    <property type="entry name" value="PEGA"/>
    <property type="match status" value="1"/>
</dbReference>
<name>A0A1F7Y238_9BACT</name>
<comment type="caution">
    <text evidence="4">The sequence shown here is derived from an EMBL/GenBank/DDBJ whole genome shotgun (WGS) entry which is preliminary data.</text>
</comment>
<evidence type="ECO:0000256" key="1">
    <source>
        <dbReference type="SAM" id="MobiDB-lite"/>
    </source>
</evidence>
<feature type="domain" description="PEGA" evidence="3">
    <location>
        <begin position="138"/>
        <end position="205"/>
    </location>
</feature>
<dbReference type="AlphaFoldDB" id="A0A1F7Y238"/>
<feature type="transmembrane region" description="Helical" evidence="2">
    <location>
        <begin position="20"/>
        <end position="44"/>
    </location>
</feature>
<feature type="region of interest" description="Disordered" evidence="1">
    <location>
        <begin position="207"/>
        <end position="228"/>
    </location>
</feature>
<evidence type="ECO:0000259" key="3">
    <source>
        <dbReference type="Pfam" id="PF08308"/>
    </source>
</evidence>
<evidence type="ECO:0000256" key="2">
    <source>
        <dbReference type="SAM" id="Phobius"/>
    </source>
</evidence>
<proteinExistence type="predicted"/>
<dbReference type="Proteomes" id="UP000178419">
    <property type="component" value="Unassembled WGS sequence"/>
</dbReference>
<accession>A0A1F7Y238</accession>
<keyword evidence="2" id="KW-0472">Membrane</keyword>
<dbReference type="Gene3D" id="2.30.30.40">
    <property type="entry name" value="SH3 Domains"/>
    <property type="match status" value="1"/>
</dbReference>
<organism evidence="4 5">
    <name type="scientific">Candidatus Woesebacteria bacterium RIFCSPHIGHO2_01_FULL_38_9</name>
    <dbReference type="NCBI Taxonomy" id="1802492"/>
    <lineage>
        <taxon>Bacteria</taxon>
        <taxon>Candidatus Woeseibacteriota</taxon>
    </lineage>
</organism>
<evidence type="ECO:0000313" key="4">
    <source>
        <dbReference type="EMBL" id="OGM20748.1"/>
    </source>
</evidence>
<keyword evidence="2" id="KW-0812">Transmembrane</keyword>
<keyword evidence="2" id="KW-1133">Transmembrane helix</keyword>
<sequence length="328" mass="36054">MFALANLSLLSINSLTVRKLKLAAIVSISLLLLIGLVFFMIGYLRPKVAGIYITTNPSATVFINSEQVGRTPYRATRDPDEITVELIPESFQVPLAPYETKVTLVAGVETVLQRDFGEIEETSAGEIISFEKVDKDETSLSVVTIPDQAQLLIDGRERVFTPYKTSSLLPGEHALVISANGYKERVVEVKTHDGYKLTAIVKLAKEKESEEEQPVASEAATQDQDKEEEKELVEILTTPTGYLRVRAEPSSLGNEVSQVEPGETYTLIETDEKTGWFKIEYLPALPAQAGQAGEEAKVGWISNQYARKVAEKITPTPTSKPKATPTPI</sequence>
<protein>
    <recommendedName>
        <fullName evidence="3">PEGA domain-containing protein</fullName>
    </recommendedName>
</protein>
<dbReference type="InterPro" id="IPR013229">
    <property type="entry name" value="PEGA"/>
</dbReference>
<evidence type="ECO:0000313" key="5">
    <source>
        <dbReference type="Proteomes" id="UP000178419"/>
    </source>
</evidence>
<reference evidence="4 5" key="1">
    <citation type="journal article" date="2016" name="Nat. Commun.">
        <title>Thousands of microbial genomes shed light on interconnected biogeochemical processes in an aquifer system.</title>
        <authorList>
            <person name="Anantharaman K."/>
            <person name="Brown C.T."/>
            <person name="Hug L.A."/>
            <person name="Sharon I."/>
            <person name="Castelle C.J."/>
            <person name="Probst A.J."/>
            <person name="Thomas B.C."/>
            <person name="Singh A."/>
            <person name="Wilkins M.J."/>
            <person name="Karaoz U."/>
            <person name="Brodie E.L."/>
            <person name="Williams K.H."/>
            <person name="Hubbard S.S."/>
            <person name="Banfield J.F."/>
        </authorList>
    </citation>
    <scope>NUCLEOTIDE SEQUENCE [LARGE SCALE GENOMIC DNA]</scope>
</reference>